<proteinExistence type="predicted"/>
<dbReference type="Proteomes" id="UP000760860">
    <property type="component" value="Unassembled WGS sequence"/>
</dbReference>
<dbReference type="AlphaFoldDB" id="A0A8T1KER2"/>
<evidence type="ECO:0000313" key="1">
    <source>
        <dbReference type="EMBL" id="KAG3218332.1"/>
    </source>
</evidence>
<protein>
    <submittedName>
        <fullName evidence="1">Uncharacterized protein</fullName>
    </submittedName>
</protein>
<organism evidence="1 2">
    <name type="scientific">Phytophthora cactorum</name>
    <dbReference type="NCBI Taxonomy" id="29920"/>
    <lineage>
        <taxon>Eukaryota</taxon>
        <taxon>Sar</taxon>
        <taxon>Stramenopiles</taxon>
        <taxon>Oomycota</taxon>
        <taxon>Peronosporomycetes</taxon>
        <taxon>Peronosporales</taxon>
        <taxon>Peronosporaceae</taxon>
        <taxon>Phytophthora</taxon>
    </lineage>
</organism>
<gene>
    <name evidence="1" type="ORF">PC129_g10866</name>
</gene>
<accession>A0A8T1KER2</accession>
<dbReference type="InterPro" id="IPR036388">
    <property type="entry name" value="WH-like_DNA-bd_sf"/>
</dbReference>
<sequence>MPAYTIEDLNAAVKRVLSGEKVRRVSTTILIPYRNLRKWVAKEK</sequence>
<dbReference type="Gene3D" id="1.10.10.10">
    <property type="entry name" value="Winged helix-like DNA-binding domain superfamily/Winged helix DNA-binding domain"/>
    <property type="match status" value="1"/>
</dbReference>
<dbReference type="EMBL" id="RCMV01000369">
    <property type="protein sequence ID" value="KAG3218332.1"/>
    <property type="molecule type" value="Genomic_DNA"/>
</dbReference>
<name>A0A8T1KER2_9STRA</name>
<reference evidence="1" key="1">
    <citation type="submission" date="2018-05" db="EMBL/GenBank/DDBJ databases">
        <title>Effector identification in a new, highly contiguous assembly of the strawberry crown rot pathogen Phytophthora cactorum.</title>
        <authorList>
            <person name="Armitage A.D."/>
            <person name="Nellist C.F."/>
            <person name="Bates H."/>
            <person name="Vickerstaff R.J."/>
            <person name="Harrison R.J."/>
        </authorList>
    </citation>
    <scope>NUCLEOTIDE SEQUENCE</scope>
    <source>
        <strain evidence="1">P421</strain>
    </source>
</reference>
<evidence type="ECO:0000313" key="2">
    <source>
        <dbReference type="Proteomes" id="UP000760860"/>
    </source>
</evidence>
<comment type="caution">
    <text evidence="1">The sequence shown here is derived from an EMBL/GenBank/DDBJ whole genome shotgun (WGS) entry which is preliminary data.</text>
</comment>